<keyword evidence="1" id="KW-1185">Reference proteome</keyword>
<organism evidence="1 2">
    <name type="scientific">Strongyloides venezuelensis</name>
    <name type="common">Threadworm</name>
    <dbReference type="NCBI Taxonomy" id="75913"/>
    <lineage>
        <taxon>Eukaryota</taxon>
        <taxon>Metazoa</taxon>
        <taxon>Ecdysozoa</taxon>
        <taxon>Nematoda</taxon>
        <taxon>Chromadorea</taxon>
        <taxon>Rhabditida</taxon>
        <taxon>Tylenchina</taxon>
        <taxon>Panagrolaimomorpha</taxon>
        <taxon>Strongyloidoidea</taxon>
        <taxon>Strongyloididae</taxon>
        <taxon>Strongyloides</taxon>
    </lineage>
</organism>
<accession>A0A0K0FRS9</accession>
<proteinExistence type="predicted"/>
<evidence type="ECO:0000313" key="2">
    <source>
        <dbReference type="WBParaSite" id="SVE_1278100.1"/>
    </source>
</evidence>
<name>A0A0K0FRS9_STRVS</name>
<dbReference type="Proteomes" id="UP000035680">
    <property type="component" value="Unassembled WGS sequence"/>
</dbReference>
<sequence length="332" mass="39634">MNLQDSSNFNEFVFDVLKVVVHLSWMKEWLKNIRETALKKGNGASLLCSDGRFLLKFIRNLYFTSFESTTWKYEKHRELYATNVIDFFHLNMLVLPKNISLSLDNKRRRSEEQCKKLYRKFQNINNSPQKVWLFLYTQLPKTIHVIELFNSNEQLKFFVNHELTYFYGLIQGMPTLIDIDNCFKSIRKVANKSHPSQNFTMTYDKLHQYLNKIFAHIRYNGTFLFESTRTSYRRNGIILQCYLNSFKLLTYQIAIDGFIIFEDVSLEVVVRIYLIMNFLHPNFKLHNSTEMLHYLLMKIGKFDVDTYQKNKRKKISHFVDKIDSLASIALHF</sequence>
<protein>
    <submittedName>
        <fullName evidence="2">Uncharacterized protein</fullName>
    </submittedName>
</protein>
<reference evidence="1" key="1">
    <citation type="submission" date="2014-07" db="EMBL/GenBank/DDBJ databases">
        <authorList>
            <person name="Martin A.A"/>
            <person name="De Silva N."/>
        </authorList>
    </citation>
    <scope>NUCLEOTIDE SEQUENCE</scope>
</reference>
<dbReference type="AlphaFoldDB" id="A0A0K0FRS9"/>
<dbReference type="WBParaSite" id="SVE_1278100.1">
    <property type="protein sequence ID" value="SVE_1278100.1"/>
    <property type="gene ID" value="SVE_1278100"/>
</dbReference>
<evidence type="ECO:0000313" key="1">
    <source>
        <dbReference type="Proteomes" id="UP000035680"/>
    </source>
</evidence>
<reference evidence="2" key="2">
    <citation type="submission" date="2015-08" db="UniProtKB">
        <authorList>
            <consortium name="WormBaseParasite"/>
        </authorList>
    </citation>
    <scope>IDENTIFICATION</scope>
</reference>